<evidence type="ECO:0000313" key="9">
    <source>
        <dbReference type="EMBL" id="MDM5263462.1"/>
    </source>
</evidence>
<dbReference type="EMBL" id="JAQIBC010000002">
    <property type="protein sequence ID" value="MDM5263462.1"/>
    <property type="molecule type" value="Genomic_DNA"/>
</dbReference>
<organism evidence="9 10">
    <name type="scientific">Sulfurovum xiamenensis</name>
    <dbReference type="NCBI Taxonomy" id="3019066"/>
    <lineage>
        <taxon>Bacteria</taxon>
        <taxon>Pseudomonadati</taxon>
        <taxon>Campylobacterota</taxon>
        <taxon>Epsilonproteobacteria</taxon>
        <taxon>Campylobacterales</taxon>
        <taxon>Sulfurovaceae</taxon>
        <taxon>Sulfurovum</taxon>
    </lineage>
</organism>
<feature type="domain" description="Cache" evidence="7">
    <location>
        <begin position="41"/>
        <end position="204"/>
    </location>
</feature>
<evidence type="ECO:0000256" key="5">
    <source>
        <dbReference type="ARBA" id="ARBA00023136"/>
    </source>
</evidence>
<reference evidence="9" key="1">
    <citation type="submission" date="2023-01" db="EMBL/GenBank/DDBJ databases">
        <title>Sulfurovum sp. XTW-4 genome assembly.</title>
        <authorList>
            <person name="Wang J."/>
        </authorList>
    </citation>
    <scope>NUCLEOTIDE SEQUENCE</scope>
    <source>
        <strain evidence="9">XTW-4</strain>
    </source>
</reference>
<keyword evidence="2" id="KW-1003">Cell membrane</keyword>
<comment type="subcellular location">
    <subcellularLocation>
        <location evidence="1">Cell membrane</location>
        <topology evidence="1">Multi-pass membrane protein</topology>
    </subcellularLocation>
</comment>
<keyword evidence="4" id="KW-1133">Transmembrane helix</keyword>
<keyword evidence="5" id="KW-0472">Membrane</keyword>
<evidence type="ECO:0000256" key="1">
    <source>
        <dbReference type="ARBA" id="ARBA00004651"/>
    </source>
</evidence>
<evidence type="ECO:0000259" key="8">
    <source>
        <dbReference type="Pfam" id="PF22309"/>
    </source>
</evidence>
<proteinExistence type="predicted"/>
<protein>
    <submittedName>
        <fullName evidence="9">Cache domain-containing protein</fullName>
    </submittedName>
</protein>
<feature type="chain" id="PRO_5045096546" evidence="6">
    <location>
        <begin position="28"/>
        <end position="511"/>
    </location>
</feature>
<dbReference type="Pfam" id="PF22309">
    <property type="entry name" value="HK-GC-Chemotax_sensor"/>
    <property type="match status" value="1"/>
</dbReference>
<evidence type="ECO:0000256" key="2">
    <source>
        <dbReference type="ARBA" id="ARBA00022475"/>
    </source>
</evidence>
<dbReference type="InterPro" id="IPR029151">
    <property type="entry name" value="Sensor-like_sf"/>
</dbReference>
<dbReference type="CDD" id="cd18773">
    <property type="entry name" value="PDC1_HK_sensor"/>
    <property type="match status" value="1"/>
</dbReference>
<keyword evidence="3" id="KW-0812">Transmembrane</keyword>
<dbReference type="InterPro" id="IPR054513">
    <property type="entry name" value="Dret_0059-like_sensor"/>
</dbReference>
<evidence type="ECO:0000313" key="10">
    <source>
        <dbReference type="Proteomes" id="UP001169066"/>
    </source>
</evidence>
<dbReference type="CDD" id="cd12914">
    <property type="entry name" value="PDC1_DGC_like"/>
    <property type="match status" value="1"/>
</dbReference>
<gene>
    <name evidence="9" type="ORF">PF327_04565</name>
</gene>
<evidence type="ECO:0000256" key="4">
    <source>
        <dbReference type="ARBA" id="ARBA00022989"/>
    </source>
</evidence>
<dbReference type="InterPro" id="IPR033479">
    <property type="entry name" value="dCache_1"/>
</dbReference>
<keyword evidence="6" id="KW-0732">Signal</keyword>
<dbReference type="SUPFAM" id="SSF103190">
    <property type="entry name" value="Sensory domain-like"/>
    <property type="match status" value="1"/>
</dbReference>
<dbReference type="RefSeq" id="WP_081501824.1">
    <property type="nucleotide sequence ID" value="NZ_JAQIBC010000002.1"/>
</dbReference>
<accession>A0ABT7QQU1</accession>
<evidence type="ECO:0000259" key="7">
    <source>
        <dbReference type="Pfam" id="PF02743"/>
    </source>
</evidence>
<dbReference type="Pfam" id="PF02743">
    <property type="entry name" value="dCache_1"/>
    <property type="match status" value="1"/>
</dbReference>
<evidence type="ECO:0000256" key="6">
    <source>
        <dbReference type="SAM" id="SignalP"/>
    </source>
</evidence>
<keyword evidence="10" id="KW-1185">Reference proteome</keyword>
<feature type="signal peptide" evidence="6">
    <location>
        <begin position="1"/>
        <end position="27"/>
    </location>
</feature>
<name>A0ABT7QQU1_9BACT</name>
<sequence>MREIEGEKMKKIISTLFICILANASLAAEAVPIQQTAVPKTTLNAASNYLDTVLMNTLSSLELIASTPEAKNGDWEGIKDYLKQLKEVTPGVYFYVLPDGNYYTVTLDYTNLNLSNRGYFKSLFADNTVMGYPIYSRSSGKKSALMAAPIATDGKVTGALGASIFLDELHDKLNREFDLPYDYTWFVLNSEGMMMLDNDSDFIFMNALTQGSESLHDAISEAIKTESGPVQYELDNLRHGYYQKLQNMEWWMFLAKIEGAKAVTPPQLKLSLDRFVPDLQNRLNHIDESLATLIEKSRVDVKKESEIRRLLNTLLDESSDIVEASFIDAKGIMRLVEPREYKNFENTDISSQKHIKAMLKKPEPLLSSGFTAVEHFTAVVVSRPIYDNKKRFSGSINLLIRPELLVDSLLKKTTIPDDYELWIMQPDSMILYDQDKGEIGRMLFSDPIYAGYGNLLKLSKKIVSDPAGEGSYIYLSPESNKKAIKNAIWQSVRLHNREWRVVLAYRPYEKK</sequence>
<evidence type="ECO:0000256" key="3">
    <source>
        <dbReference type="ARBA" id="ARBA00022692"/>
    </source>
</evidence>
<dbReference type="Proteomes" id="UP001169066">
    <property type="component" value="Unassembled WGS sequence"/>
</dbReference>
<comment type="caution">
    <text evidence="9">The sequence shown here is derived from an EMBL/GenBank/DDBJ whole genome shotgun (WGS) entry which is preliminary data.</text>
</comment>
<dbReference type="Gene3D" id="3.30.450.20">
    <property type="entry name" value="PAS domain"/>
    <property type="match status" value="2"/>
</dbReference>
<feature type="domain" description="Dret-0059-like sensor" evidence="8">
    <location>
        <begin position="283"/>
        <end position="402"/>
    </location>
</feature>